<dbReference type="Proteomes" id="UP001519271">
    <property type="component" value="Unassembled WGS sequence"/>
</dbReference>
<feature type="domain" description="DJ-1/PfpI" evidence="1">
    <location>
        <begin position="2"/>
        <end position="165"/>
    </location>
</feature>
<reference evidence="2 3" key="1">
    <citation type="submission" date="2021-03" db="EMBL/GenBank/DDBJ databases">
        <title>Genomic Encyclopedia of Type Strains, Phase IV (KMG-IV): sequencing the most valuable type-strain genomes for metagenomic binning, comparative biology and taxonomic classification.</title>
        <authorList>
            <person name="Goeker M."/>
        </authorList>
    </citation>
    <scope>NUCLEOTIDE SEQUENCE [LARGE SCALE GENOMIC DNA]</scope>
    <source>
        <strain evidence="2 3">DSM 6139</strain>
    </source>
</reference>
<gene>
    <name evidence="2" type="ORF">J2Z34_000808</name>
</gene>
<evidence type="ECO:0000313" key="3">
    <source>
        <dbReference type="Proteomes" id="UP001519271"/>
    </source>
</evidence>
<dbReference type="NCBIfam" id="TIGR01383">
    <property type="entry name" value="not_thiJ"/>
    <property type="match status" value="1"/>
</dbReference>
<organism evidence="2 3">
    <name type="scientific">Youngiibacter multivorans</name>
    <dbReference type="NCBI Taxonomy" id="937251"/>
    <lineage>
        <taxon>Bacteria</taxon>
        <taxon>Bacillati</taxon>
        <taxon>Bacillota</taxon>
        <taxon>Clostridia</taxon>
        <taxon>Eubacteriales</taxon>
        <taxon>Clostridiaceae</taxon>
        <taxon>Youngiibacter</taxon>
    </lineage>
</organism>
<comment type="caution">
    <text evidence="2">The sequence shown here is derived from an EMBL/GenBank/DDBJ whole genome shotgun (WGS) entry which is preliminary data.</text>
</comment>
<sequence length="193" mass="21312">MKKVLVLLAKGFEEIEAVTVIDILRRAHVKVHICSIDKEFVEGSHGITIKSDVRLEYIDIEKDIYDLVYLPGGMPGAANLRDDERVIELLKKYNGENVLLSAICAAPIVLSEAGLLKDKEATSFPGFKDIIDCNKYLEEVTVSSGNVITSRGPATAMELGYTLLEKLGLGAEAHDLREDMLYNFLLEKKGTAK</sequence>
<proteinExistence type="predicted"/>
<dbReference type="InterPro" id="IPR002818">
    <property type="entry name" value="DJ-1/PfpI"/>
</dbReference>
<accession>A0ABS4G1F5</accession>
<dbReference type="InterPro" id="IPR050325">
    <property type="entry name" value="Prot/Nucl_acid_deglycase"/>
</dbReference>
<dbReference type="InterPro" id="IPR029062">
    <property type="entry name" value="Class_I_gatase-like"/>
</dbReference>
<dbReference type="InterPro" id="IPR006287">
    <property type="entry name" value="DJ-1"/>
</dbReference>
<name>A0ABS4G1F5_9CLOT</name>
<dbReference type="PANTHER" id="PTHR48094">
    <property type="entry name" value="PROTEIN/NUCLEIC ACID DEGLYCASE DJ-1-RELATED"/>
    <property type="match status" value="1"/>
</dbReference>
<evidence type="ECO:0000313" key="2">
    <source>
        <dbReference type="EMBL" id="MBP1918336.1"/>
    </source>
</evidence>
<dbReference type="SUPFAM" id="SSF52317">
    <property type="entry name" value="Class I glutamine amidotransferase-like"/>
    <property type="match status" value="1"/>
</dbReference>
<protein>
    <submittedName>
        <fullName evidence="2">4-methyl-5(B-hydroxyethyl)-thiazole monophosphate biosynthesis</fullName>
    </submittedName>
</protein>
<dbReference type="Pfam" id="PF01965">
    <property type="entry name" value="DJ-1_PfpI"/>
    <property type="match status" value="1"/>
</dbReference>
<dbReference type="RefSeq" id="WP_209458575.1">
    <property type="nucleotide sequence ID" value="NZ_JAGGKC010000005.1"/>
</dbReference>
<keyword evidence="3" id="KW-1185">Reference proteome</keyword>
<dbReference type="Gene3D" id="3.40.50.880">
    <property type="match status" value="1"/>
</dbReference>
<dbReference type="EMBL" id="JAGGKC010000005">
    <property type="protein sequence ID" value="MBP1918336.1"/>
    <property type="molecule type" value="Genomic_DNA"/>
</dbReference>
<dbReference type="CDD" id="cd03135">
    <property type="entry name" value="GATase1_DJ-1"/>
    <property type="match status" value="1"/>
</dbReference>
<evidence type="ECO:0000259" key="1">
    <source>
        <dbReference type="Pfam" id="PF01965"/>
    </source>
</evidence>
<dbReference type="PANTHER" id="PTHR48094:SF12">
    <property type="entry name" value="PARKINSON DISEASE PROTEIN 7 HOMOLOG"/>
    <property type="match status" value="1"/>
</dbReference>